<dbReference type="GO" id="GO:0141166">
    <property type="term" value="P:chromosomal 5-methylcytosine DNA demethylation pathway"/>
    <property type="evidence" value="ECO:0007669"/>
    <property type="project" value="InterPro"/>
</dbReference>
<protein>
    <submittedName>
        <fullName evidence="2">DML3</fullName>
    </submittedName>
</protein>
<dbReference type="GO" id="GO:0035514">
    <property type="term" value="F:DNA demethylase activity"/>
    <property type="evidence" value="ECO:0007669"/>
    <property type="project" value="InterPro"/>
</dbReference>
<dbReference type="AlphaFoldDB" id="A0A0A9CM86"/>
<reference evidence="2" key="1">
    <citation type="submission" date="2014-09" db="EMBL/GenBank/DDBJ databases">
        <authorList>
            <person name="Magalhaes I.L.F."/>
            <person name="Oliveira U."/>
            <person name="Santos F.R."/>
            <person name="Vidigal T.H.D.A."/>
            <person name="Brescovit A.D."/>
            <person name="Santos A.J."/>
        </authorList>
    </citation>
    <scope>NUCLEOTIDE SEQUENCE</scope>
    <source>
        <tissue evidence="2">Shoot tissue taken approximately 20 cm above the soil surface</tissue>
    </source>
</reference>
<feature type="region of interest" description="Disordered" evidence="1">
    <location>
        <begin position="1"/>
        <end position="43"/>
    </location>
</feature>
<proteinExistence type="predicted"/>
<dbReference type="PANTHER" id="PTHR46213">
    <property type="entry name" value="TRANSCRIPTIONAL ACTIVATOR DEMETER"/>
    <property type="match status" value="1"/>
</dbReference>
<sequence>MKDKVMKKVKVTPKDSTPGKVKKKKTKKMQEDGSELVGTSSSNIARQKLDLDSSESKTRFSKATLMANLRSLAKSRGLRDVPNARMRSKRGKKRKHMMFKHQESGVLAMVPYRSTATDASSSALVPLAGYTQLDIVRKGNHGKGLQTFVLGLDDKALQVYDVLRKWDEGYSESLEGFDIGSGPDWEKERHMYEKCVDAFITTMYDLLGPRKFSQWEGSVMDSVVGTFLTQNVADHLSSNAFMNLAAKFPPSKRCCKSEGCSILSPLVDGVDENLNSNEASGIVDSVSSVFNEHVDSEEEVGCDKEIKGHYGQEYKTVMENFIASMKQKDISTWDNELMNMVKDKSGNPICAERTLRKFIATLQPKKYIWLGHVTGGSI</sequence>
<organism evidence="2">
    <name type="scientific">Arundo donax</name>
    <name type="common">Giant reed</name>
    <name type="synonym">Donax arundinaceus</name>
    <dbReference type="NCBI Taxonomy" id="35708"/>
    <lineage>
        <taxon>Eukaryota</taxon>
        <taxon>Viridiplantae</taxon>
        <taxon>Streptophyta</taxon>
        <taxon>Embryophyta</taxon>
        <taxon>Tracheophyta</taxon>
        <taxon>Spermatophyta</taxon>
        <taxon>Magnoliopsida</taxon>
        <taxon>Liliopsida</taxon>
        <taxon>Poales</taxon>
        <taxon>Poaceae</taxon>
        <taxon>PACMAD clade</taxon>
        <taxon>Arundinoideae</taxon>
        <taxon>Arundineae</taxon>
        <taxon>Arundo</taxon>
    </lineage>
</organism>
<accession>A0A0A9CM86</accession>
<dbReference type="PANTHER" id="PTHR46213:SF4">
    <property type="entry name" value="OS02G0496500 PROTEIN"/>
    <property type="match status" value="1"/>
</dbReference>
<evidence type="ECO:0000313" key="2">
    <source>
        <dbReference type="EMBL" id="JAD76691.1"/>
    </source>
</evidence>
<name>A0A0A9CM86_ARUDO</name>
<dbReference type="EMBL" id="GBRH01221204">
    <property type="protein sequence ID" value="JAD76691.1"/>
    <property type="molecule type" value="Transcribed_RNA"/>
</dbReference>
<reference evidence="2" key="2">
    <citation type="journal article" date="2015" name="Data Brief">
        <title>Shoot transcriptome of the giant reed, Arundo donax.</title>
        <authorList>
            <person name="Barrero R.A."/>
            <person name="Guerrero F.D."/>
            <person name="Moolhuijzen P."/>
            <person name="Goolsby J.A."/>
            <person name="Tidwell J."/>
            <person name="Bellgard S.E."/>
            <person name="Bellgard M.I."/>
        </authorList>
    </citation>
    <scope>NUCLEOTIDE SEQUENCE</scope>
    <source>
        <tissue evidence="2">Shoot tissue taken approximately 20 cm above the soil surface</tissue>
    </source>
</reference>
<evidence type="ECO:0000256" key="1">
    <source>
        <dbReference type="SAM" id="MobiDB-lite"/>
    </source>
</evidence>
<dbReference type="GO" id="GO:0019104">
    <property type="term" value="F:DNA N-glycosylase activity"/>
    <property type="evidence" value="ECO:0007669"/>
    <property type="project" value="InterPro"/>
</dbReference>
<dbReference type="InterPro" id="IPR044811">
    <property type="entry name" value="DME/ROS1"/>
</dbReference>